<keyword evidence="7" id="KW-0963">Cytoplasm</keyword>
<comment type="cofactor">
    <cofactor evidence="7 8">
        <name>Mg(2+)</name>
        <dbReference type="ChEBI" id="CHEBI:18420"/>
    </cofactor>
    <text evidence="7 8">Binds 3 Mg(2+) ions per subunit.</text>
</comment>
<evidence type="ECO:0000313" key="10">
    <source>
        <dbReference type="EMBL" id="MBC8335473.1"/>
    </source>
</evidence>
<keyword evidence="5 7" id="KW-0030">Aminoacyl-tRNA synthetase</keyword>
<dbReference type="Proteomes" id="UP000614469">
    <property type="component" value="Unassembled WGS sequence"/>
</dbReference>
<evidence type="ECO:0000313" key="11">
    <source>
        <dbReference type="Proteomes" id="UP000614469"/>
    </source>
</evidence>
<keyword evidence="7 8" id="KW-0460">Magnesium</keyword>
<dbReference type="PRINTS" id="PR00982">
    <property type="entry name" value="TRNASYNTHLYS"/>
</dbReference>
<evidence type="ECO:0000256" key="3">
    <source>
        <dbReference type="ARBA" id="ARBA00022741"/>
    </source>
</evidence>
<dbReference type="EC" id="6.1.1.6" evidence="7"/>
<dbReference type="NCBIfam" id="TIGR00499">
    <property type="entry name" value="lysS_bact"/>
    <property type="match status" value="1"/>
</dbReference>
<evidence type="ECO:0000256" key="2">
    <source>
        <dbReference type="ARBA" id="ARBA00022723"/>
    </source>
</evidence>
<evidence type="ECO:0000256" key="6">
    <source>
        <dbReference type="ARBA" id="ARBA00048573"/>
    </source>
</evidence>
<dbReference type="InterPro" id="IPR004365">
    <property type="entry name" value="NA-bd_OB_tRNA"/>
</dbReference>
<comment type="subunit">
    <text evidence="7">Homodimer.</text>
</comment>
<comment type="caution">
    <text evidence="10">The sequence shown here is derived from an EMBL/GenBank/DDBJ whole genome shotgun (WGS) entry which is preliminary data.</text>
</comment>
<dbReference type="GO" id="GO:0005829">
    <property type="term" value="C:cytosol"/>
    <property type="evidence" value="ECO:0007669"/>
    <property type="project" value="TreeGrafter"/>
</dbReference>
<name>A0A8J6TFA6_9CHLR</name>
<dbReference type="InterPro" id="IPR018149">
    <property type="entry name" value="Lys-tRNA-synth_II_C"/>
</dbReference>
<organism evidence="10 11">
    <name type="scientific">Candidatus Desulfolinea nitratireducens</name>
    <dbReference type="NCBI Taxonomy" id="2841698"/>
    <lineage>
        <taxon>Bacteria</taxon>
        <taxon>Bacillati</taxon>
        <taxon>Chloroflexota</taxon>
        <taxon>Anaerolineae</taxon>
        <taxon>Anaerolineales</taxon>
        <taxon>Anaerolineales incertae sedis</taxon>
        <taxon>Candidatus Desulfolinea</taxon>
    </lineage>
</organism>
<dbReference type="SUPFAM" id="SSF55681">
    <property type="entry name" value="Class II aaRS and biotin synthetases"/>
    <property type="match status" value="1"/>
</dbReference>
<dbReference type="InterPro" id="IPR002313">
    <property type="entry name" value="Lys-tRNA-ligase_II"/>
</dbReference>
<dbReference type="PROSITE" id="PS50862">
    <property type="entry name" value="AA_TRNA_LIGASE_II"/>
    <property type="match status" value="1"/>
</dbReference>
<keyword evidence="1 7" id="KW-0436">Ligase</keyword>
<evidence type="ECO:0000256" key="7">
    <source>
        <dbReference type="HAMAP-Rule" id="MF_00252"/>
    </source>
</evidence>
<protein>
    <recommendedName>
        <fullName evidence="7">Lysine--tRNA ligase</fullName>
        <ecNumber evidence="7">6.1.1.6</ecNumber>
    </recommendedName>
    <alternativeName>
        <fullName evidence="7">Lysyl-tRNA synthetase</fullName>
        <shortName evidence="7">LysRS</shortName>
    </alternativeName>
</protein>
<feature type="binding site" evidence="7">
    <location>
        <position position="420"/>
    </location>
    <ligand>
        <name>Mg(2+)</name>
        <dbReference type="ChEBI" id="CHEBI:18420"/>
        <label>1</label>
    </ligand>
</feature>
<dbReference type="InterPro" id="IPR044136">
    <property type="entry name" value="Lys-tRNA-ligase_II_N"/>
</dbReference>
<comment type="similarity">
    <text evidence="7">Belongs to the class-II aminoacyl-tRNA synthetase family.</text>
</comment>
<dbReference type="Pfam" id="PF00152">
    <property type="entry name" value="tRNA-synt_2"/>
    <property type="match status" value="1"/>
</dbReference>
<evidence type="ECO:0000256" key="4">
    <source>
        <dbReference type="ARBA" id="ARBA00022840"/>
    </source>
</evidence>
<dbReference type="InterPro" id="IPR006195">
    <property type="entry name" value="aa-tRNA-synth_II"/>
</dbReference>
<dbReference type="NCBIfam" id="NF001756">
    <property type="entry name" value="PRK00484.1"/>
    <property type="match status" value="1"/>
</dbReference>
<evidence type="ECO:0000256" key="1">
    <source>
        <dbReference type="ARBA" id="ARBA00022598"/>
    </source>
</evidence>
<feature type="binding site" evidence="7">
    <location>
        <position position="420"/>
    </location>
    <ligand>
        <name>Mg(2+)</name>
        <dbReference type="ChEBI" id="CHEBI:18420"/>
        <label>2</label>
    </ligand>
</feature>
<dbReference type="CDD" id="cd00775">
    <property type="entry name" value="LysRS_core"/>
    <property type="match status" value="1"/>
</dbReference>
<accession>A0A8J6TFA6</accession>
<keyword evidence="2 7" id="KW-0479">Metal-binding</keyword>
<keyword evidence="3 7" id="KW-0547">Nucleotide-binding</keyword>
<dbReference type="GO" id="GO:0004824">
    <property type="term" value="F:lysine-tRNA ligase activity"/>
    <property type="evidence" value="ECO:0007669"/>
    <property type="project" value="UniProtKB-UniRule"/>
</dbReference>
<dbReference type="GO" id="GO:0005524">
    <property type="term" value="F:ATP binding"/>
    <property type="evidence" value="ECO:0007669"/>
    <property type="project" value="UniProtKB-UniRule"/>
</dbReference>
<dbReference type="PANTHER" id="PTHR42918:SF15">
    <property type="entry name" value="LYSINE--TRNA LIGASE, CHLOROPLASTIC_MITOCHONDRIAL"/>
    <property type="match status" value="1"/>
</dbReference>
<dbReference type="GO" id="GO:0000287">
    <property type="term" value="F:magnesium ion binding"/>
    <property type="evidence" value="ECO:0007669"/>
    <property type="project" value="UniProtKB-UniRule"/>
</dbReference>
<evidence type="ECO:0000259" key="9">
    <source>
        <dbReference type="PROSITE" id="PS50862"/>
    </source>
</evidence>
<dbReference type="PANTHER" id="PTHR42918">
    <property type="entry name" value="LYSYL-TRNA SYNTHETASE"/>
    <property type="match status" value="1"/>
</dbReference>
<dbReference type="Pfam" id="PF01336">
    <property type="entry name" value="tRNA_anti-codon"/>
    <property type="match status" value="1"/>
</dbReference>
<keyword evidence="4 7" id="KW-0067">ATP-binding</keyword>
<dbReference type="SUPFAM" id="SSF50249">
    <property type="entry name" value="Nucleic acid-binding proteins"/>
    <property type="match status" value="1"/>
</dbReference>
<dbReference type="Gene3D" id="3.30.930.10">
    <property type="entry name" value="Bira Bifunctional Protein, Domain 2"/>
    <property type="match status" value="1"/>
</dbReference>
<comment type="subcellular location">
    <subcellularLocation>
        <location evidence="7">Cytoplasm</location>
    </subcellularLocation>
</comment>
<reference evidence="10 11" key="1">
    <citation type="submission" date="2020-08" db="EMBL/GenBank/DDBJ databases">
        <title>Bridging the membrane lipid divide: bacteria of the FCB group superphylum have the potential to synthesize archaeal ether lipids.</title>
        <authorList>
            <person name="Villanueva L."/>
            <person name="Von Meijenfeldt F.A.B."/>
            <person name="Westbye A.B."/>
            <person name="Yadav S."/>
            <person name="Hopmans E.C."/>
            <person name="Dutilh B.E."/>
            <person name="Sinninghe Damste J.S."/>
        </authorList>
    </citation>
    <scope>NUCLEOTIDE SEQUENCE [LARGE SCALE GENOMIC DNA]</scope>
    <source>
        <strain evidence="10">NIOZ-UU36</strain>
    </source>
</reference>
<evidence type="ECO:0000256" key="5">
    <source>
        <dbReference type="ARBA" id="ARBA00023146"/>
    </source>
</evidence>
<dbReference type="InterPro" id="IPR012340">
    <property type="entry name" value="NA-bd_OB-fold"/>
</dbReference>
<sequence>MTEYSSLEQVRLDKIEILRAEGIETYPTRARRTHTSVEAIAAFESAEASEKEIEAILTGRLRATRNMGKITFAHIEDGAGRIQLFLRTNDLGKEKLDFFVKMFDLGDFIEAEGKMFRTRTGEVTLQVSDFKLLAKAVTPLPAAKDETLEDGTVVRHAALEDSQLRARQRYADLAVNLATRETFRKRAAITRALREFLDEQDFLEVETPILQPIYGGAAAQPFVTHHNQLKQDLYLRISFELYLKRLLVGNLERVYEIGRDFRNEGVSYKHNPEFTQLEFYWAYADYLQVMELTEQMVSYAAEKATGSMKVTYQGNEIDFTPPWNRLEMRQGLLDACGVDINECRDNASLHTALNEKNIEHPNDAPRGKLIGWMVDEFLEPKMIQPTFLYNYPREISPLAKAIPGDPQTVERFEGFVAGMELCNAFTELNDPLDQEARFLEMGRDYADDDEERHPMDDDYLRAMRYGMPPNGGFGMGVDRLVMLLTDKHSIREVLLFPHLRAEE</sequence>
<feature type="binding site" evidence="7">
    <location>
        <position position="413"/>
    </location>
    <ligand>
        <name>Mg(2+)</name>
        <dbReference type="ChEBI" id="CHEBI:18420"/>
        <label>1</label>
    </ligand>
</feature>
<feature type="domain" description="Aminoacyl-transfer RNA synthetases class-II family profile" evidence="9">
    <location>
        <begin position="183"/>
        <end position="497"/>
    </location>
</feature>
<evidence type="ECO:0000256" key="8">
    <source>
        <dbReference type="RuleBase" id="RU000336"/>
    </source>
</evidence>
<comment type="catalytic activity">
    <reaction evidence="6 7 8">
        <text>tRNA(Lys) + L-lysine + ATP = L-lysyl-tRNA(Lys) + AMP + diphosphate</text>
        <dbReference type="Rhea" id="RHEA:20792"/>
        <dbReference type="Rhea" id="RHEA-COMP:9696"/>
        <dbReference type="Rhea" id="RHEA-COMP:9697"/>
        <dbReference type="ChEBI" id="CHEBI:30616"/>
        <dbReference type="ChEBI" id="CHEBI:32551"/>
        <dbReference type="ChEBI" id="CHEBI:33019"/>
        <dbReference type="ChEBI" id="CHEBI:78442"/>
        <dbReference type="ChEBI" id="CHEBI:78529"/>
        <dbReference type="ChEBI" id="CHEBI:456215"/>
        <dbReference type="EC" id="6.1.1.6"/>
    </reaction>
</comment>
<dbReference type="Gene3D" id="2.40.50.140">
    <property type="entry name" value="Nucleic acid-binding proteins"/>
    <property type="match status" value="1"/>
</dbReference>
<dbReference type="InterPro" id="IPR004364">
    <property type="entry name" value="Aa-tRNA-synt_II"/>
</dbReference>
<dbReference type="GO" id="GO:0006430">
    <property type="term" value="P:lysyl-tRNA aminoacylation"/>
    <property type="evidence" value="ECO:0007669"/>
    <property type="project" value="UniProtKB-UniRule"/>
</dbReference>
<proteinExistence type="inferred from homology"/>
<gene>
    <name evidence="7 10" type="primary">lysS</name>
    <name evidence="10" type="ORF">H8E29_09425</name>
</gene>
<dbReference type="CDD" id="cd04322">
    <property type="entry name" value="LysRS_N"/>
    <property type="match status" value="1"/>
</dbReference>
<keyword evidence="7" id="KW-0648">Protein biosynthesis</keyword>
<dbReference type="HAMAP" id="MF_00252">
    <property type="entry name" value="Lys_tRNA_synth_class2"/>
    <property type="match status" value="1"/>
</dbReference>
<dbReference type="AlphaFoldDB" id="A0A8J6TFA6"/>
<dbReference type="EMBL" id="JACNJN010000110">
    <property type="protein sequence ID" value="MBC8335473.1"/>
    <property type="molecule type" value="Genomic_DNA"/>
</dbReference>
<dbReference type="GO" id="GO:0000049">
    <property type="term" value="F:tRNA binding"/>
    <property type="evidence" value="ECO:0007669"/>
    <property type="project" value="TreeGrafter"/>
</dbReference>
<dbReference type="InterPro" id="IPR045864">
    <property type="entry name" value="aa-tRNA-synth_II/BPL/LPL"/>
</dbReference>